<evidence type="ECO:0000313" key="6">
    <source>
        <dbReference type="Proteomes" id="UP001197974"/>
    </source>
</evidence>
<feature type="transmembrane region" description="Helical" evidence="4">
    <location>
        <begin position="52"/>
        <end position="68"/>
    </location>
</feature>
<dbReference type="Proteomes" id="UP001197974">
    <property type="component" value="Chromosome"/>
</dbReference>
<sequence>MNMLETFVVILNFGVLMWVFTSRIINRWKVTALIVSFMVTFIHMMVAARWQMIFIYFIPVVTTLYMVYRKNKSNKRKKWNFLLGTSLVIIYGLFSIVLPSILPMFTFPHPTGTYQVGTTTFHLQDENHELMMQVWYPSDKVTHYINSPYIRDVPEVTAQLSNMLGLPSFTLKHLGDIPTHSYLDAPLSKGQPSYPVLLFSHGLGGVRNQNTFQVEELASHGYIVVGFDHPTYAAATVFSDGVVINNQHPSLLEAGTQELDTHMTNWASNSTFVLDQLEQLNESSIFKNTMDLNQIGMFGHSYGGATATYMLIHDERIKAAINMDGGTFGLEEWPSNLKKPLLLMAADSSLDKVPFYQALEETTDKEVLERTGQTKEWHKNKLEEAFTRRERMLETGAESMVLPNTSHLSFSDLPLYAPFLLTPEGNPKEGYKIINEACLLFFDKHLK</sequence>
<dbReference type="PANTHER" id="PTHR10272">
    <property type="entry name" value="PLATELET-ACTIVATING FACTOR ACETYLHYDROLASE"/>
    <property type="match status" value="1"/>
</dbReference>
<evidence type="ECO:0000256" key="2">
    <source>
        <dbReference type="ARBA" id="ARBA00022963"/>
    </source>
</evidence>
<keyword evidence="4" id="KW-0812">Transmembrane</keyword>
<proteinExistence type="predicted"/>
<evidence type="ECO:0000256" key="4">
    <source>
        <dbReference type="SAM" id="Phobius"/>
    </source>
</evidence>
<dbReference type="InterPro" id="IPR029058">
    <property type="entry name" value="AB_hydrolase_fold"/>
</dbReference>
<feature type="transmembrane region" description="Helical" evidence="4">
    <location>
        <begin position="6"/>
        <end position="25"/>
    </location>
</feature>
<keyword evidence="1 5" id="KW-0378">Hydrolase</keyword>
<name>A0ABY9JXX8_9BACI</name>
<dbReference type="EMBL" id="CP129013">
    <property type="protein sequence ID" value="WLR44256.1"/>
    <property type="molecule type" value="Genomic_DNA"/>
</dbReference>
<protein>
    <submittedName>
        <fullName evidence="5">Alpha/beta fold hydrolase</fullName>
    </submittedName>
</protein>
<keyword evidence="6" id="KW-1185">Reference proteome</keyword>
<keyword evidence="3" id="KW-0443">Lipid metabolism</keyword>
<keyword evidence="2" id="KW-0442">Lipid degradation</keyword>
<dbReference type="SUPFAM" id="SSF53474">
    <property type="entry name" value="alpha/beta-Hydrolases"/>
    <property type="match status" value="1"/>
</dbReference>
<organism evidence="5 6">
    <name type="scientific">Bacillus carboniphilus</name>
    <dbReference type="NCBI Taxonomy" id="86663"/>
    <lineage>
        <taxon>Bacteria</taxon>
        <taxon>Bacillati</taxon>
        <taxon>Bacillota</taxon>
        <taxon>Bacilli</taxon>
        <taxon>Bacillales</taxon>
        <taxon>Bacillaceae</taxon>
        <taxon>Bacillus</taxon>
    </lineage>
</organism>
<dbReference type="Pfam" id="PF03403">
    <property type="entry name" value="PAF-AH_p_II"/>
    <property type="match status" value="2"/>
</dbReference>
<accession>A0ABY9JXX8</accession>
<evidence type="ECO:0000256" key="3">
    <source>
        <dbReference type="ARBA" id="ARBA00023098"/>
    </source>
</evidence>
<dbReference type="RefSeq" id="WP_226543306.1">
    <property type="nucleotide sequence ID" value="NZ_CP129013.1"/>
</dbReference>
<reference evidence="5 6" key="1">
    <citation type="submission" date="2023-06" db="EMBL/GenBank/DDBJ databases">
        <title>Five Gram-positive bacteria isolated from mangrove sediments in Shenzhen, Guangdong, China.</title>
        <authorList>
            <person name="Yu S."/>
            <person name="Zheng W."/>
            <person name="Huang Y."/>
        </authorList>
    </citation>
    <scope>NUCLEOTIDE SEQUENCE [LARGE SCALE GENOMIC DNA]</scope>
    <source>
        <strain evidence="5 6">SaN35-3</strain>
    </source>
</reference>
<gene>
    <name evidence="5" type="ORF">LC087_04355</name>
</gene>
<feature type="transmembrane region" description="Helical" evidence="4">
    <location>
        <begin position="80"/>
        <end position="102"/>
    </location>
</feature>
<evidence type="ECO:0000313" key="5">
    <source>
        <dbReference type="EMBL" id="WLR44256.1"/>
    </source>
</evidence>
<evidence type="ECO:0000256" key="1">
    <source>
        <dbReference type="ARBA" id="ARBA00022801"/>
    </source>
</evidence>
<keyword evidence="4" id="KW-0472">Membrane</keyword>
<dbReference type="GO" id="GO:0016787">
    <property type="term" value="F:hydrolase activity"/>
    <property type="evidence" value="ECO:0007669"/>
    <property type="project" value="UniProtKB-KW"/>
</dbReference>
<dbReference type="Gene3D" id="3.40.50.1820">
    <property type="entry name" value="alpha/beta hydrolase"/>
    <property type="match status" value="1"/>
</dbReference>
<dbReference type="PANTHER" id="PTHR10272:SF0">
    <property type="entry name" value="PLATELET-ACTIVATING FACTOR ACETYLHYDROLASE"/>
    <property type="match status" value="1"/>
</dbReference>
<keyword evidence="4" id="KW-1133">Transmembrane helix</keyword>